<evidence type="ECO:0000313" key="1">
    <source>
        <dbReference type="EMBL" id="GJQ13856.1"/>
    </source>
</evidence>
<name>A0A9C7USA5_9RHOD</name>
<protein>
    <recommendedName>
        <fullName evidence="3">BRK domain-containing protein</fullName>
    </recommendedName>
</protein>
<dbReference type="InterPro" id="IPR037259">
    <property type="entry name" value="BRK_sf"/>
</dbReference>
<reference evidence="1" key="1">
    <citation type="journal article" date="2022" name="Proc. Natl. Acad. Sci. U.S.A.">
        <title>Life cycle and functional genomics of the unicellular red alga Galdieria for elucidating algal and plant evolution and industrial use.</title>
        <authorList>
            <person name="Hirooka S."/>
            <person name="Itabashi T."/>
            <person name="Ichinose T.M."/>
            <person name="Onuma R."/>
            <person name="Fujiwara T."/>
            <person name="Yamashita S."/>
            <person name="Jong L.W."/>
            <person name="Tomita R."/>
            <person name="Iwane A.H."/>
            <person name="Miyagishima S.Y."/>
        </authorList>
    </citation>
    <scope>NUCLEOTIDE SEQUENCE</scope>
    <source>
        <strain evidence="1">NBRC 102759</strain>
    </source>
</reference>
<accession>A0A9C7USA5</accession>
<dbReference type="EMBL" id="BQMJ01000048">
    <property type="protein sequence ID" value="GJQ13856.1"/>
    <property type="molecule type" value="Genomic_DNA"/>
</dbReference>
<evidence type="ECO:0008006" key="3">
    <source>
        <dbReference type="Google" id="ProtNLM"/>
    </source>
</evidence>
<evidence type="ECO:0000313" key="2">
    <source>
        <dbReference type="Proteomes" id="UP001061958"/>
    </source>
</evidence>
<dbReference type="AlphaFoldDB" id="A0A9C7USA5"/>
<dbReference type="Proteomes" id="UP001061958">
    <property type="component" value="Unassembled WGS sequence"/>
</dbReference>
<comment type="caution">
    <text evidence="1">The sequence shown here is derived from an EMBL/GenBank/DDBJ whole genome shotgun (WGS) entry which is preliminary data.</text>
</comment>
<sequence length="319" mass="36368">MVQPTLGVWTVPTFMENKNQQERVIIWNRKYRRKVGGNAAPFRRNLAVYLQKHPDCEVYCGQDLYREAVPSTRPILPKGLQPLPNSDVGTEVLGRYDSSISRREGLWSSERPRYRDTSLATRGDFSRCSPVGKFWEQKADADVNYLENPWVERETDSRKYMEEYENKSRDSIGSAELNNERKHVEIEQIVDSSDSSLRHISEVSTEEGDVKPALRGICDLASYPTLQFEPSMVSPCLSTPEGSFPFSNSLQTPYSIDSSGSSYSLKERWALLRSEAVKSVVKSSETTQEEEATGSFPGSVTAPSRMMDYEYYSSYHEFR</sequence>
<dbReference type="Gene3D" id="3.40.5.120">
    <property type="match status" value="1"/>
</dbReference>
<dbReference type="SUPFAM" id="SSF160481">
    <property type="entry name" value="BRK domain-like"/>
    <property type="match status" value="1"/>
</dbReference>
<reference evidence="1" key="2">
    <citation type="submission" date="2022-01" db="EMBL/GenBank/DDBJ databases">
        <authorList>
            <person name="Hirooka S."/>
            <person name="Miyagishima S.Y."/>
        </authorList>
    </citation>
    <scope>NUCLEOTIDE SEQUENCE</scope>
    <source>
        <strain evidence="1">NBRC 102759</strain>
    </source>
</reference>
<proteinExistence type="predicted"/>
<dbReference type="OrthoDB" id="5836at2759"/>
<organism evidence="1 2">
    <name type="scientific">Galdieria partita</name>
    <dbReference type="NCBI Taxonomy" id="83374"/>
    <lineage>
        <taxon>Eukaryota</taxon>
        <taxon>Rhodophyta</taxon>
        <taxon>Bangiophyceae</taxon>
        <taxon>Galdieriales</taxon>
        <taxon>Galdieriaceae</taxon>
        <taxon>Galdieria</taxon>
    </lineage>
</organism>
<keyword evidence="2" id="KW-1185">Reference proteome</keyword>
<gene>
    <name evidence="1" type="ORF">GpartN1_g5647.t1</name>
</gene>